<dbReference type="PRINTS" id="PR00237">
    <property type="entry name" value="GPCRRHODOPSN"/>
</dbReference>
<evidence type="ECO:0000256" key="3">
    <source>
        <dbReference type="ARBA" id="ARBA00022610"/>
    </source>
</evidence>
<comment type="subcellular location">
    <subcellularLocation>
        <location evidence="1">Cell membrane</location>
        <topology evidence="1">Multi-pass membrane protein</topology>
    </subcellularLocation>
</comment>
<evidence type="ECO:0000259" key="13">
    <source>
        <dbReference type="PROSITE" id="PS50262"/>
    </source>
</evidence>
<proteinExistence type="inferred from homology"/>
<organism evidence="14 15">
    <name type="scientific">Poecilia mexicana</name>
    <dbReference type="NCBI Taxonomy" id="48701"/>
    <lineage>
        <taxon>Eukaryota</taxon>
        <taxon>Metazoa</taxon>
        <taxon>Chordata</taxon>
        <taxon>Craniata</taxon>
        <taxon>Vertebrata</taxon>
        <taxon>Euteleostomi</taxon>
        <taxon>Actinopterygii</taxon>
        <taxon>Neopterygii</taxon>
        <taxon>Teleostei</taxon>
        <taxon>Neoteleostei</taxon>
        <taxon>Acanthomorphata</taxon>
        <taxon>Ovalentaria</taxon>
        <taxon>Atherinomorphae</taxon>
        <taxon>Cyprinodontiformes</taxon>
        <taxon>Poeciliidae</taxon>
        <taxon>Poeciliinae</taxon>
        <taxon>Poecilia</taxon>
    </lineage>
</organism>
<dbReference type="GO" id="GO:0001594">
    <property type="term" value="F:trace-amine receptor activity"/>
    <property type="evidence" value="ECO:0007669"/>
    <property type="project" value="TreeGrafter"/>
</dbReference>
<evidence type="ECO:0000256" key="10">
    <source>
        <dbReference type="ARBA" id="ARBA00023224"/>
    </source>
</evidence>
<dbReference type="InterPro" id="IPR000276">
    <property type="entry name" value="GPCR_Rhodpsn"/>
</dbReference>
<name>A0A3B3Z3I7_9TELE</name>
<comment type="similarity">
    <text evidence="11">Belongs to the G-protein coupled receptor 1 family.</text>
</comment>
<evidence type="ECO:0000313" key="15">
    <source>
        <dbReference type="Proteomes" id="UP000261480"/>
    </source>
</evidence>
<feature type="transmembrane region" description="Helical" evidence="12">
    <location>
        <begin position="231"/>
        <end position="251"/>
    </location>
</feature>
<evidence type="ECO:0000256" key="9">
    <source>
        <dbReference type="ARBA" id="ARBA00023170"/>
    </source>
</evidence>
<accession>A0A3B3Z3I7</accession>
<keyword evidence="2" id="KW-1003">Cell membrane</keyword>
<evidence type="ECO:0000256" key="7">
    <source>
        <dbReference type="ARBA" id="ARBA00023136"/>
    </source>
</evidence>
<protein>
    <recommendedName>
        <fullName evidence="13">G-protein coupled receptors family 1 profile domain-containing protein</fullName>
    </recommendedName>
</protein>
<feature type="transmembrane region" description="Helical" evidence="12">
    <location>
        <begin position="185"/>
        <end position="205"/>
    </location>
</feature>
<dbReference type="STRING" id="48701.ENSPMEP00000034074"/>
<evidence type="ECO:0000256" key="4">
    <source>
        <dbReference type="ARBA" id="ARBA00022692"/>
    </source>
</evidence>
<feature type="transmembrane region" description="Helical" evidence="12">
    <location>
        <begin position="22"/>
        <end position="49"/>
    </location>
</feature>
<reference evidence="14" key="1">
    <citation type="submission" date="2025-08" db="UniProtKB">
        <authorList>
            <consortium name="Ensembl"/>
        </authorList>
    </citation>
    <scope>IDENTIFICATION</scope>
</reference>
<keyword evidence="4 11" id="KW-0812">Transmembrane</keyword>
<dbReference type="GO" id="GO:0005886">
    <property type="term" value="C:plasma membrane"/>
    <property type="evidence" value="ECO:0007669"/>
    <property type="project" value="UniProtKB-SubCell"/>
</dbReference>
<dbReference type="Gene3D" id="1.20.1070.10">
    <property type="entry name" value="Rhodopsin 7-helix transmembrane proteins"/>
    <property type="match status" value="1"/>
</dbReference>
<evidence type="ECO:0000256" key="5">
    <source>
        <dbReference type="ARBA" id="ARBA00022989"/>
    </source>
</evidence>
<dbReference type="InterPro" id="IPR050569">
    <property type="entry name" value="TAAR"/>
</dbReference>
<feature type="transmembrane region" description="Helical" evidence="12">
    <location>
        <begin position="133"/>
        <end position="156"/>
    </location>
</feature>
<keyword evidence="7 12" id="KW-0472">Membrane</keyword>
<evidence type="ECO:0000256" key="2">
    <source>
        <dbReference type="ARBA" id="ARBA00022475"/>
    </source>
</evidence>
<keyword evidence="10 11" id="KW-0807">Transducer</keyword>
<dbReference type="PANTHER" id="PTHR24249:SF415">
    <property type="entry name" value="TRACE AMINE-ASSOCIATED RECEPTOR 1"/>
    <property type="match status" value="1"/>
</dbReference>
<dbReference type="SUPFAM" id="SSF81321">
    <property type="entry name" value="Family A G protein-coupled receptor-like"/>
    <property type="match status" value="1"/>
</dbReference>
<feature type="transmembrane region" description="Helical" evidence="12">
    <location>
        <begin position="58"/>
        <end position="78"/>
    </location>
</feature>
<keyword evidence="5 12" id="KW-1133">Transmembrane helix</keyword>
<evidence type="ECO:0000256" key="6">
    <source>
        <dbReference type="ARBA" id="ARBA00023040"/>
    </source>
</evidence>
<reference evidence="14" key="2">
    <citation type="submission" date="2025-09" db="UniProtKB">
        <authorList>
            <consortium name="Ensembl"/>
        </authorList>
    </citation>
    <scope>IDENTIFICATION</scope>
</reference>
<dbReference type="Pfam" id="PF00001">
    <property type="entry name" value="7tm_1"/>
    <property type="match status" value="1"/>
</dbReference>
<dbReference type="InterPro" id="IPR017452">
    <property type="entry name" value="GPCR_Rhodpsn_7TM"/>
</dbReference>
<dbReference type="Proteomes" id="UP000261480">
    <property type="component" value="Unplaced"/>
</dbReference>
<evidence type="ECO:0000256" key="12">
    <source>
        <dbReference type="SAM" id="Phobius"/>
    </source>
</evidence>
<evidence type="ECO:0000313" key="14">
    <source>
        <dbReference type="Ensembl" id="ENSPMEP00000034074.1"/>
    </source>
</evidence>
<keyword evidence="15" id="KW-1185">Reference proteome</keyword>
<dbReference type="PROSITE" id="PS50262">
    <property type="entry name" value="G_PROTEIN_RECEP_F1_2"/>
    <property type="match status" value="1"/>
</dbReference>
<keyword evidence="8" id="KW-1015">Disulfide bond</keyword>
<feature type="domain" description="G-protein coupled receptors family 1 profile" evidence="13">
    <location>
        <begin position="38"/>
        <end position="284"/>
    </location>
</feature>
<evidence type="ECO:0000256" key="1">
    <source>
        <dbReference type="ARBA" id="ARBA00004651"/>
    </source>
</evidence>
<dbReference type="GO" id="GO:0051378">
    <property type="term" value="F:serotonin binding"/>
    <property type="evidence" value="ECO:0007669"/>
    <property type="project" value="UniProtKB-ARBA"/>
</dbReference>
<feature type="transmembrane region" description="Helical" evidence="12">
    <location>
        <begin position="271"/>
        <end position="291"/>
    </location>
</feature>
<dbReference type="AlphaFoldDB" id="A0A3B3Z3I7"/>
<keyword evidence="6 11" id="KW-0297">G-protein coupled receptor</keyword>
<evidence type="ECO:0000256" key="8">
    <source>
        <dbReference type="ARBA" id="ARBA00023157"/>
    </source>
</evidence>
<dbReference type="PROSITE" id="PS00237">
    <property type="entry name" value="G_PROTEIN_RECEP_F1_1"/>
    <property type="match status" value="1"/>
</dbReference>
<dbReference type="SMART" id="SM01381">
    <property type="entry name" value="7TM_GPCR_Srsx"/>
    <property type="match status" value="1"/>
</dbReference>
<dbReference type="FunFam" id="1.20.1070.10:FF:000523">
    <property type="entry name" value="5-hydroxytryptamine receptor 2B"/>
    <property type="match status" value="1"/>
</dbReference>
<dbReference type="PANTHER" id="PTHR24249">
    <property type="entry name" value="HISTAMINE RECEPTOR-RELATED G-PROTEIN COUPLED RECEPTOR"/>
    <property type="match status" value="1"/>
</dbReference>
<keyword evidence="9 11" id="KW-0675">Receptor</keyword>
<feature type="transmembrane region" description="Helical" evidence="12">
    <location>
        <begin position="98"/>
        <end position="121"/>
    </location>
</feature>
<keyword evidence="3" id="KW-0085">Behavior</keyword>
<evidence type="ECO:0000256" key="11">
    <source>
        <dbReference type="RuleBase" id="RU000688"/>
    </source>
</evidence>
<sequence>MVEDQHFCNESAEPHRQTVTSYALNVVAVSLSLLITCGNLLVIISVIYFKQLHTPTNYLILSLAVTDLLVGALVLPFSTILSLSSCWNSSYLLCKMRGLFDILLCASSILNLSCISIDRYLAVCHPLTYRNKMNVCVFLTMILVSWTLSALLSIVITVREIRKESPSGRCMIFLATKESTTGSVFAFYIPAVIILTIYLKILVVAKKQARRIQNIMKSEAALSKMENKANITLAIVMGVFLMCWTPYFLSVGLYSMGKFSIPVVVIEGFKWLGWSNSMLNPLVYAFFYRWFRQAFTIIFSELWPITPNRRFIDLFACKTPFISAQKYFKVLIFL</sequence>
<dbReference type="Ensembl" id="ENSPMET00000034837.1">
    <property type="protein sequence ID" value="ENSPMEP00000034074.1"/>
    <property type="gene ID" value="ENSPMEG00000022998.1"/>
</dbReference>